<dbReference type="RefSeq" id="WP_021029349.1">
    <property type="nucleotide sequence ID" value="NZ_AFNT02000003.1"/>
</dbReference>
<feature type="compositionally biased region" description="Gly residues" evidence="1">
    <location>
        <begin position="81"/>
        <end position="92"/>
    </location>
</feature>
<reference evidence="2 3" key="1">
    <citation type="journal article" date="2011" name="J. Bacteriol.">
        <title>Genome sequence of Halorhabdus tiamatea, the first archaeon isolated from a deep-sea anoxic brine lake.</title>
        <authorList>
            <person name="Antunes A."/>
            <person name="Alam I."/>
            <person name="Bajic V.B."/>
            <person name="Stingl U."/>
        </authorList>
    </citation>
    <scope>NUCLEOTIDE SEQUENCE [LARGE SCALE GENOMIC DNA]</scope>
    <source>
        <strain evidence="2 3">SARL4B</strain>
    </source>
</reference>
<feature type="region of interest" description="Disordered" evidence="1">
    <location>
        <begin position="1"/>
        <end position="223"/>
    </location>
</feature>
<proteinExistence type="predicted"/>
<evidence type="ECO:0000256" key="1">
    <source>
        <dbReference type="SAM" id="MobiDB-lite"/>
    </source>
</evidence>
<name>U2DPC9_9EURY</name>
<protein>
    <submittedName>
        <fullName evidence="2">Uncharacterized protein</fullName>
    </submittedName>
</protein>
<dbReference type="Proteomes" id="UP000003861">
    <property type="component" value="Unassembled WGS sequence"/>
</dbReference>
<accession>U2DPC9</accession>
<sequence length="462" mass="49607">MADEGNSTGGGPSPAPRQTQGKGRSQSGGGGRDDESYEDMEASDAAADDAQERLDEVEESADQDMEALLEELEQVQDQGPPAGGSGGSGDSGGPSPSNEAEPTAGDNLTSEIISGGTADADSGEGRAPPAGSWEGTPQTSQFARQVLAESAVADKHLDGDGEPNVSPPSEPDHSNRYGGFNEFSRDEIDEWIPIKSDTEEGRGATDAAKDRGELHEQGEHEYDVVYRTKYGSGEGRLSSDDVIGTTADDLKTNQMATYTFAESVGVETPRFTYDTDRDEVISEGVGDGNPTSIKDLTHDRDSLSDTDKARANAVDRQEFIDKTAVQSLAGNWDQTSDNLMIDDDGTVLTFDYDRSNREFGDFTSLTHVSQRAATTAQKLDSVRDDSNQLNITKEEIGERAAEIAYELEESGQDDVVVDAVESQMEAMTSQSQTSPDAATNHDFIQRNIEVGADVARKRFEWD</sequence>
<gene>
    <name evidence="2" type="ORF">HLRTI_000510</name>
</gene>
<feature type="compositionally biased region" description="Basic and acidic residues" evidence="1">
    <location>
        <begin position="295"/>
        <end position="305"/>
    </location>
</feature>
<feature type="compositionally biased region" description="Acidic residues" evidence="1">
    <location>
        <begin position="35"/>
        <end position="74"/>
    </location>
</feature>
<comment type="caution">
    <text evidence="2">The sequence shown here is derived from an EMBL/GenBank/DDBJ whole genome shotgun (WGS) entry which is preliminary data.</text>
</comment>
<evidence type="ECO:0000313" key="3">
    <source>
        <dbReference type="Proteomes" id="UP000003861"/>
    </source>
</evidence>
<organism evidence="2 3">
    <name type="scientific">Halorhabdus tiamatea SARL4B</name>
    <dbReference type="NCBI Taxonomy" id="1033806"/>
    <lineage>
        <taxon>Archaea</taxon>
        <taxon>Methanobacteriati</taxon>
        <taxon>Methanobacteriota</taxon>
        <taxon>Stenosarchaea group</taxon>
        <taxon>Halobacteria</taxon>
        <taxon>Halobacteriales</taxon>
        <taxon>Haloarculaceae</taxon>
        <taxon>Halorhabdus</taxon>
    </lineage>
</organism>
<feature type="compositionally biased region" description="Basic and acidic residues" evidence="1">
    <location>
        <begin position="196"/>
        <end position="223"/>
    </location>
</feature>
<evidence type="ECO:0000313" key="2">
    <source>
        <dbReference type="EMBL" id="ERJ07467.1"/>
    </source>
</evidence>
<dbReference type="EMBL" id="AFNT02000003">
    <property type="protein sequence ID" value="ERJ07467.1"/>
    <property type="molecule type" value="Genomic_DNA"/>
</dbReference>
<dbReference type="AlphaFoldDB" id="U2DPC9"/>
<reference evidence="2 3" key="2">
    <citation type="journal article" date="2013" name="PLoS ONE">
        <title>INDIGO - INtegrated Data Warehouse of MIcrobial GenOmes with Examples from the Red Sea Extremophiles.</title>
        <authorList>
            <person name="Alam I."/>
            <person name="Antunes A."/>
            <person name="Kamau A.A."/>
            <person name="Ba Alawi W."/>
            <person name="Kalkatawi M."/>
            <person name="Stingl U."/>
            <person name="Bajic V.B."/>
        </authorList>
    </citation>
    <scope>NUCLEOTIDE SEQUENCE [LARGE SCALE GENOMIC DNA]</scope>
    <source>
        <strain evidence="2 3">SARL4B</strain>
    </source>
</reference>
<feature type="region of interest" description="Disordered" evidence="1">
    <location>
        <begin position="280"/>
        <end position="305"/>
    </location>
</feature>